<evidence type="ECO:0000313" key="11">
    <source>
        <dbReference type="Proteomes" id="UP001632038"/>
    </source>
</evidence>
<protein>
    <recommendedName>
        <fullName evidence="7">Non-structural maintenance of chromosomes element 4</fullName>
    </recommendedName>
</protein>
<keyword evidence="5 7" id="KW-0234">DNA repair</keyword>
<dbReference type="GO" id="GO:0030915">
    <property type="term" value="C:Smc5-Smc6 complex"/>
    <property type="evidence" value="ECO:0007669"/>
    <property type="project" value="UniProtKB-UniRule"/>
</dbReference>
<evidence type="ECO:0000256" key="6">
    <source>
        <dbReference type="ARBA" id="ARBA00023242"/>
    </source>
</evidence>
<feature type="compositionally biased region" description="Basic residues" evidence="8">
    <location>
        <begin position="396"/>
        <end position="405"/>
    </location>
</feature>
<feature type="compositionally biased region" description="Basic and acidic residues" evidence="8">
    <location>
        <begin position="208"/>
        <end position="226"/>
    </location>
</feature>
<feature type="region of interest" description="Disordered" evidence="8">
    <location>
        <begin position="198"/>
        <end position="226"/>
    </location>
</feature>
<comment type="caution">
    <text evidence="10">The sequence shown here is derived from an EMBL/GenBank/DDBJ whole genome shotgun (WGS) entry which is preliminary data.</text>
</comment>
<dbReference type="PANTHER" id="PTHR16140">
    <property type="entry name" value="NON-STRUCTURAL MAINTENANCE OF CHROMOSOMES ELEMENT 4"/>
    <property type="match status" value="1"/>
</dbReference>
<evidence type="ECO:0000256" key="5">
    <source>
        <dbReference type="ARBA" id="ARBA00023204"/>
    </source>
</evidence>
<evidence type="ECO:0000256" key="8">
    <source>
        <dbReference type="SAM" id="MobiDB-lite"/>
    </source>
</evidence>
<keyword evidence="11" id="KW-1185">Reference proteome</keyword>
<proteinExistence type="inferred from homology"/>
<accession>A0ABD3D8F2</accession>
<comment type="subcellular location">
    <subcellularLocation>
        <location evidence="1 7">Nucleus</location>
    </subcellularLocation>
</comment>
<dbReference type="GO" id="GO:0006310">
    <property type="term" value="P:DNA recombination"/>
    <property type="evidence" value="ECO:0007669"/>
    <property type="project" value="UniProtKB-UniRule"/>
</dbReference>
<gene>
    <name evidence="10" type="ORF">CASFOL_019570</name>
</gene>
<dbReference type="GO" id="GO:0006281">
    <property type="term" value="P:DNA repair"/>
    <property type="evidence" value="ECO:0007669"/>
    <property type="project" value="UniProtKB-UniRule"/>
</dbReference>
<dbReference type="Proteomes" id="UP001632038">
    <property type="component" value="Unassembled WGS sequence"/>
</dbReference>
<feature type="compositionally biased region" description="Polar residues" evidence="8">
    <location>
        <begin position="22"/>
        <end position="41"/>
    </location>
</feature>
<dbReference type="Pfam" id="PF08743">
    <property type="entry name" value="Nse4_C"/>
    <property type="match status" value="1"/>
</dbReference>
<feature type="region of interest" description="Disordered" evidence="8">
    <location>
        <begin position="1"/>
        <end position="58"/>
    </location>
</feature>
<reference evidence="11" key="1">
    <citation type="journal article" date="2024" name="IScience">
        <title>Strigolactones Initiate the Formation of Haustorium-like Structures in Castilleja.</title>
        <authorList>
            <person name="Buerger M."/>
            <person name="Peterson D."/>
            <person name="Chory J."/>
        </authorList>
    </citation>
    <scope>NUCLEOTIDE SEQUENCE [LARGE SCALE GENOMIC DNA]</scope>
</reference>
<keyword evidence="3 7" id="KW-0227">DNA damage</keyword>
<evidence type="ECO:0000256" key="7">
    <source>
        <dbReference type="RuleBase" id="RU365071"/>
    </source>
</evidence>
<dbReference type="InterPro" id="IPR027786">
    <property type="entry name" value="Nse4/EID"/>
</dbReference>
<evidence type="ECO:0000256" key="1">
    <source>
        <dbReference type="ARBA" id="ARBA00004123"/>
    </source>
</evidence>
<organism evidence="10 11">
    <name type="scientific">Castilleja foliolosa</name>
    <dbReference type="NCBI Taxonomy" id="1961234"/>
    <lineage>
        <taxon>Eukaryota</taxon>
        <taxon>Viridiplantae</taxon>
        <taxon>Streptophyta</taxon>
        <taxon>Embryophyta</taxon>
        <taxon>Tracheophyta</taxon>
        <taxon>Spermatophyta</taxon>
        <taxon>Magnoliopsida</taxon>
        <taxon>eudicotyledons</taxon>
        <taxon>Gunneridae</taxon>
        <taxon>Pentapetalae</taxon>
        <taxon>asterids</taxon>
        <taxon>lamiids</taxon>
        <taxon>Lamiales</taxon>
        <taxon>Orobanchaceae</taxon>
        <taxon>Pedicularideae</taxon>
        <taxon>Castillejinae</taxon>
        <taxon>Castilleja</taxon>
    </lineage>
</organism>
<dbReference type="GO" id="GO:0005634">
    <property type="term" value="C:nucleus"/>
    <property type="evidence" value="ECO:0007669"/>
    <property type="project" value="UniProtKB-SubCell"/>
</dbReference>
<name>A0ABD3D8F2_9LAMI</name>
<sequence>MVRTVKKEMVNGSSRTTRRRGQTINEEQGAANTTQSSTQNINEERGTDDDSSPEDSAVGRRVLRSKYLSFKNRISDERDDMSKVDSDAFRTMIEEADNLHQLVQNPREQVADAEALFDITNTLVTSVKAYNNEGLTPAEFVSCLLRDFGLGGGTSSSQDETISLIRWKDIGRTVSHVFRGAPGCLTMIGPMNTELKQRKNAVHRKRVRPTENERPEELDKSANKEKTDTDKNMATMFDILRRNRKVTLENLILNRNSFPQTVENLFALSFLVKDGRAQISVDDSGCHFVSPRNAPSASAIQSGDATYSHFMFRFDFRDWKAMLISVVDGDELMPHRTEADEAGKAQTDSEPEEEPASQPTTPIRKLCRNRGLVMQEQAVVADSPESDDTAAARAAAIRKGKRKLT</sequence>
<evidence type="ECO:0000313" key="10">
    <source>
        <dbReference type="EMBL" id="KAL3637271.1"/>
    </source>
</evidence>
<keyword evidence="4 7" id="KW-0233">DNA recombination</keyword>
<evidence type="ECO:0000256" key="2">
    <source>
        <dbReference type="ARBA" id="ARBA00008997"/>
    </source>
</evidence>
<feature type="region of interest" description="Disordered" evidence="8">
    <location>
        <begin position="378"/>
        <end position="405"/>
    </location>
</feature>
<feature type="region of interest" description="Disordered" evidence="8">
    <location>
        <begin position="337"/>
        <end position="364"/>
    </location>
</feature>
<evidence type="ECO:0000259" key="9">
    <source>
        <dbReference type="Pfam" id="PF08743"/>
    </source>
</evidence>
<feature type="domain" description="Non-structural maintenance of chromosome element 4 C-terminal" evidence="9">
    <location>
        <begin position="246"/>
        <end position="323"/>
    </location>
</feature>
<comment type="function">
    <text evidence="7">Component of the SMC5-SMC6 complex, that promotes sister chromatid alignment after DNA damage and facilitates double-stranded DNA breaks (DSBs) repair via homologous recombination between sister chromatids.</text>
</comment>
<comment type="similarity">
    <text evidence="2 7">Belongs to the NSE4 family.</text>
</comment>
<dbReference type="InterPro" id="IPR014854">
    <property type="entry name" value="Nse4_C"/>
</dbReference>
<evidence type="ECO:0000256" key="3">
    <source>
        <dbReference type="ARBA" id="ARBA00022763"/>
    </source>
</evidence>
<feature type="compositionally biased region" description="Basic residues" evidence="8">
    <location>
        <begin position="198"/>
        <end position="207"/>
    </location>
</feature>
<dbReference type="EMBL" id="JAVIJP010000026">
    <property type="protein sequence ID" value="KAL3637271.1"/>
    <property type="molecule type" value="Genomic_DNA"/>
</dbReference>
<dbReference type="AlphaFoldDB" id="A0ABD3D8F2"/>
<evidence type="ECO:0000256" key="4">
    <source>
        <dbReference type="ARBA" id="ARBA00023172"/>
    </source>
</evidence>
<comment type="subunit">
    <text evidence="7">Component of the SMC5-SMC6 complex.</text>
</comment>
<dbReference type="PANTHER" id="PTHR16140:SF0">
    <property type="entry name" value="NON-STRUCTURAL MAINTENANCE OF CHROMOSOMES ELEMENT 4"/>
    <property type="match status" value="1"/>
</dbReference>
<keyword evidence="6 7" id="KW-0539">Nucleus</keyword>